<dbReference type="EMBL" id="JAIOIV010000101">
    <property type="protein sequence ID" value="MBZ0157042.1"/>
    <property type="molecule type" value="Genomic_DNA"/>
</dbReference>
<feature type="compositionally biased region" description="Low complexity" evidence="1">
    <location>
        <begin position="58"/>
        <end position="74"/>
    </location>
</feature>
<feature type="region of interest" description="Disordered" evidence="1">
    <location>
        <begin position="45"/>
        <end position="99"/>
    </location>
</feature>
<organism evidence="3 4">
    <name type="scientific">Candidatus Nitrobium versatile</name>
    <dbReference type="NCBI Taxonomy" id="2884831"/>
    <lineage>
        <taxon>Bacteria</taxon>
        <taxon>Pseudomonadati</taxon>
        <taxon>Nitrospirota</taxon>
        <taxon>Nitrospiria</taxon>
        <taxon>Nitrospirales</taxon>
        <taxon>Nitrospiraceae</taxon>
        <taxon>Candidatus Nitrobium</taxon>
    </lineage>
</organism>
<evidence type="ECO:0000313" key="3">
    <source>
        <dbReference type="EMBL" id="MBZ0157042.1"/>
    </source>
</evidence>
<proteinExistence type="predicted"/>
<feature type="chain" id="PRO_5037337682" description="DUF4175 domain-containing protein" evidence="2">
    <location>
        <begin position="22"/>
        <end position="187"/>
    </location>
</feature>
<reference evidence="3" key="2">
    <citation type="submission" date="2021-08" db="EMBL/GenBank/DDBJ databases">
        <authorList>
            <person name="Dalcin Martins P."/>
        </authorList>
    </citation>
    <scope>NUCLEOTIDE SEQUENCE</scope>
    <source>
        <strain evidence="3">MAG_39</strain>
    </source>
</reference>
<gene>
    <name evidence="3" type="ORF">K8I29_12630</name>
</gene>
<keyword evidence="2" id="KW-0732">Signal</keyword>
<reference evidence="3" key="1">
    <citation type="journal article" date="2021" name="bioRxiv">
        <title>Unraveling nitrogen, sulfur and carbon metabolic pathways and microbial community transcriptional responses to substrate deprivation and toxicity stresses in a bioreactor mimicking anoxic brackish coastal sediment conditions.</title>
        <authorList>
            <person name="Martins P.D."/>
            <person name="Echeveste M.J."/>
            <person name="Arshad A."/>
            <person name="Kurth J."/>
            <person name="Ouboter H."/>
            <person name="Jetten M.S.M."/>
            <person name="Welte C.U."/>
        </authorList>
    </citation>
    <scope>NUCLEOTIDE SEQUENCE</scope>
    <source>
        <strain evidence="3">MAG_39</strain>
    </source>
</reference>
<evidence type="ECO:0000256" key="1">
    <source>
        <dbReference type="SAM" id="MobiDB-lite"/>
    </source>
</evidence>
<dbReference type="AlphaFoldDB" id="A0A953JBQ7"/>
<dbReference type="Proteomes" id="UP000705867">
    <property type="component" value="Unassembled WGS sequence"/>
</dbReference>
<evidence type="ECO:0008006" key="5">
    <source>
        <dbReference type="Google" id="ProtNLM"/>
    </source>
</evidence>
<accession>A0A953JBQ7</accession>
<sequence>MRHLLVATVVAAGLTAGNANAQSPVGMQDSLAERGGEIVAMMDHNHMGMMGGHGGSSGSHSGSASNGHSDAASGGHSGSASGGHQQEGHAGHGGAGEMKEWQSGMSTHVVPMMQSVTNMGSKVSQMMKQGMSPAKMKLISEIMDELSGHLSGMSEMMFKGFASEDEMHEMHMRINGTMKRMEAMNKM</sequence>
<evidence type="ECO:0000313" key="4">
    <source>
        <dbReference type="Proteomes" id="UP000705867"/>
    </source>
</evidence>
<name>A0A953JBQ7_9BACT</name>
<comment type="caution">
    <text evidence="3">The sequence shown here is derived from an EMBL/GenBank/DDBJ whole genome shotgun (WGS) entry which is preliminary data.</text>
</comment>
<protein>
    <recommendedName>
        <fullName evidence="5">DUF4175 domain-containing protein</fullName>
    </recommendedName>
</protein>
<evidence type="ECO:0000256" key="2">
    <source>
        <dbReference type="SAM" id="SignalP"/>
    </source>
</evidence>
<feature type="signal peptide" evidence="2">
    <location>
        <begin position="1"/>
        <end position="21"/>
    </location>
</feature>